<name>A0ABS5CN73_9BACL</name>
<keyword evidence="2" id="KW-1185">Reference proteome</keyword>
<dbReference type="EMBL" id="JAGKSP010000038">
    <property type="protein sequence ID" value="MBP3967318.1"/>
    <property type="molecule type" value="Genomic_DNA"/>
</dbReference>
<reference evidence="1 2" key="1">
    <citation type="submission" date="2021-04" db="EMBL/GenBank/DDBJ databases">
        <title>Paenibacillus sp. DLE-14 whole genome sequence.</title>
        <authorList>
            <person name="Ham Y.J."/>
        </authorList>
    </citation>
    <scope>NUCLEOTIDE SEQUENCE [LARGE SCALE GENOMIC DNA]</scope>
    <source>
        <strain evidence="1 2">DLE-14</strain>
    </source>
</reference>
<protein>
    <recommendedName>
        <fullName evidence="3">Type I restriction enzyme R protein N-terminal domain-containing protein</fullName>
    </recommendedName>
</protein>
<comment type="caution">
    <text evidence="1">The sequence shown here is derived from an EMBL/GenBank/DDBJ whole genome shotgun (WGS) entry which is preliminary data.</text>
</comment>
<organism evidence="1 2">
    <name type="scientific">Paenibacillus lignilyticus</name>
    <dbReference type="NCBI Taxonomy" id="1172615"/>
    <lineage>
        <taxon>Bacteria</taxon>
        <taxon>Bacillati</taxon>
        <taxon>Bacillota</taxon>
        <taxon>Bacilli</taxon>
        <taxon>Bacillales</taxon>
        <taxon>Paenibacillaceae</taxon>
        <taxon>Paenibacillus</taxon>
    </lineage>
</organism>
<dbReference type="RefSeq" id="WP_210664419.1">
    <property type="nucleotide sequence ID" value="NZ_JAGKSP010000038.1"/>
</dbReference>
<evidence type="ECO:0000313" key="2">
    <source>
        <dbReference type="Proteomes" id="UP000673394"/>
    </source>
</evidence>
<gene>
    <name evidence="1" type="ORF">I8J30_32105</name>
</gene>
<evidence type="ECO:0008006" key="3">
    <source>
        <dbReference type="Google" id="ProtNLM"/>
    </source>
</evidence>
<evidence type="ECO:0000313" key="1">
    <source>
        <dbReference type="EMBL" id="MBP3967318.1"/>
    </source>
</evidence>
<proteinExistence type="predicted"/>
<accession>A0ABS5CN73</accession>
<dbReference type="Proteomes" id="UP000673394">
    <property type="component" value="Unassembled WGS sequence"/>
</dbReference>
<sequence>MGSKTFDFLIKNEDRTIAVIEVKNRKNLNIDDAKKVRRNIMAHQGLKSKYFVLVSQEYGYVWDNEKSLQLLDNPLISFSMQDIVSRYYKQLNTFENRLRENELELIVAQWINDLVRTKDNHSFLSEPEQKLVAGGFIDTIHGATVISEVQS</sequence>